<gene>
    <name evidence="8" type="ORF">FVW59_11195</name>
</gene>
<dbReference type="OrthoDB" id="5405281at2"/>
<feature type="active site" description="Charge relay system" evidence="5">
    <location>
        <position position="391"/>
    </location>
</feature>
<evidence type="ECO:0000313" key="9">
    <source>
        <dbReference type="Proteomes" id="UP000321933"/>
    </source>
</evidence>
<keyword evidence="2 5" id="KW-0645">Protease</keyword>
<dbReference type="PROSITE" id="PS00137">
    <property type="entry name" value="SUBTILASE_HIS"/>
    <property type="match status" value="1"/>
</dbReference>
<dbReference type="InterPro" id="IPR022398">
    <property type="entry name" value="Peptidase_S8_His-AS"/>
</dbReference>
<evidence type="ECO:0000256" key="3">
    <source>
        <dbReference type="ARBA" id="ARBA00022801"/>
    </source>
</evidence>
<feature type="active site" description="Charge relay system" evidence="5">
    <location>
        <position position="546"/>
    </location>
</feature>
<dbReference type="GO" id="GO:0006508">
    <property type="term" value="P:proteolysis"/>
    <property type="evidence" value="ECO:0007669"/>
    <property type="project" value="UniProtKB-KW"/>
</dbReference>
<reference evidence="8 9" key="1">
    <citation type="submission" date="2019-08" db="EMBL/GenBank/DDBJ databases">
        <title>Parahaliea maris sp. nov., isolated from the surface seawater.</title>
        <authorList>
            <person name="Liu Y."/>
        </authorList>
    </citation>
    <scope>NUCLEOTIDE SEQUENCE [LARGE SCALE GENOMIC DNA]</scope>
    <source>
        <strain evidence="8 9">S2-26</strain>
    </source>
</reference>
<dbReference type="Gene3D" id="3.40.50.200">
    <property type="entry name" value="Peptidase S8/S53 domain"/>
    <property type="match status" value="1"/>
</dbReference>
<evidence type="ECO:0000256" key="4">
    <source>
        <dbReference type="ARBA" id="ARBA00022825"/>
    </source>
</evidence>
<dbReference type="InterPro" id="IPR000209">
    <property type="entry name" value="Peptidase_S8/S53_dom"/>
</dbReference>
<dbReference type="EMBL" id="VRYZ01000004">
    <property type="protein sequence ID" value="TXS91714.1"/>
    <property type="molecule type" value="Genomic_DNA"/>
</dbReference>
<comment type="similarity">
    <text evidence="1 5">Belongs to the peptidase S8 family.</text>
</comment>
<feature type="active site" description="Charge relay system" evidence="5">
    <location>
        <position position="360"/>
    </location>
</feature>
<evidence type="ECO:0000256" key="2">
    <source>
        <dbReference type="ARBA" id="ARBA00022670"/>
    </source>
</evidence>
<feature type="region of interest" description="Disordered" evidence="6">
    <location>
        <begin position="65"/>
        <end position="84"/>
    </location>
</feature>
<name>A0A5C8ZVD7_9GAMM</name>
<dbReference type="AlphaFoldDB" id="A0A5C8ZVD7"/>
<dbReference type="InterPro" id="IPR050131">
    <property type="entry name" value="Peptidase_S8_subtilisin-like"/>
</dbReference>
<evidence type="ECO:0000313" key="8">
    <source>
        <dbReference type="EMBL" id="TXS91714.1"/>
    </source>
</evidence>
<comment type="caution">
    <text evidence="8">The sequence shown here is derived from an EMBL/GenBank/DDBJ whole genome shotgun (WGS) entry which is preliminary data.</text>
</comment>
<organism evidence="8 9">
    <name type="scientific">Parahaliea aestuarii</name>
    <dbReference type="NCBI Taxonomy" id="1852021"/>
    <lineage>
        <taxon>Bacteria</taxon>
        <taxon>Pseudomonadati</taxon>
        <taxon>Pseudomonadota</taxon>
        <taxon>Gammaproteobacteria</taxon>
        <taxon>Cellvibrionales</taxon>
        <taxon>Halieaceae</taxon>
        <taxon>Parahaliea</taxon>
    </lineage>
</organism>
<protein>
    <submittedName>
        <fullName evidence="8">S8 family serine peptidase</fullName>
    </submittedName>
</protein>
<evidence type="ECO:0000256" key="6">
    <source>
        <dbReference type="SAM" id="MobiDB-lite"/>
    </source>
</evidence>
<keyword evidence="9" id="KW-1185">Reference proteome</keyword>
<dbReference type="PANTHER" id="PTHR43806">
    <property type="entry name" value="PEPTIDASE S8"/>
    <property type="match status" value="1"/>
</dbReference>
<dbReference type="InterPro" id="IPR036852">
    <property type="entry name" value="Peptidase_S8/S53_dom_sf"/>
</dbReference>
<dbReference type="InterPro" id="IPR015500">
    <property type="entry name" value="Peptidase_S8_subtilisin-rel"/>
</dbReference>
<proteinExistence type="inferred from homology"/>
<dbReference type="GO" id="GO:0004252">
    <property type="term" value="F:serine-type endopeptidase activity"/>
    <property type="evidence" value="ECO:0007669"/>
    <property type="project" value="UniProtKB-UniRule"/>
</dbReference>
<evidence type="ECO:0000256" key="1">
    <source>
        <dbReference type="ARBA" id="ARBA00011073"/>
    </source>
</evidence>
<dbReference type="Proteomes" id="UP000321933">
    <property type="component" value="Unassembled WGS sequence"/>
</dbReference>
<dbReference type="CDD" id="cd05561">
    <property type="entry name" value="Peptidases_S8_4"/>
    <property type="match status" value="1"/>
</dbReference>
<dbReference type="Pfam" id="PF00082">
    <property type="entry name" value="Peptidase_S8"/>
    <property type="match status" value="1"/>
</dbReference>
<dbReference type="PRINTS" id="PR00723">
    <property type="entry name" value="SUBTILISIN"/>
</dbReference>
<keyword evidence="3 5" id="KW-0378">Hydrolase</keyword>
<evidence type="ECO:0000256" key="5">
    <source>
        <dbReference type="PROSITE-ProRule" id="PRU01240"/>
    </source>
</evidence>
<dbReference type="PROSITE" id="PS51892">
    <property type="entry name" value="SUBTILASE"/>
    <property type="match status" value="1"/>
</dbReference>
<dbReference type="PANTHER" id="PTHR43806:SF11">
    <property type="entry name" value="CEREVISIN-RELATED"/>
    <property type="match status" value="1"/>
</dbReference>
<dbReference type="SUPFAM" id="SSF52743">
    <property type="entry name" value="Subtilisin-like"/>
    <property type="match status" value="1"/>
</dbReference>
<sequence>MPQVSLGRTGLRFSPGSAVTGSRKFTTAINALILAFLFGCAQLSWAQVPCCMVPEDEIEEGIEEGIEDNVESETEEDVEDQVEEEVEEEVANQVEGAVEETVEGNIEQEIEANIEDDVQASVEESIESGVEESIESGVENTVEDSVEQVVETAVEESVEDTVEVAVEDSVESTVEEGVEDSIEDTVEQGVESTVEVAVERQVEDQVEESVESSVEGSVEEAVATTIEDRLENEIDEILDEIENKFEVNEDRIQTAQWLVMAEPEAFDELAKKGYLFDNVTELPGMGLRLAEVAAPSTFEISEVRQGVVDVVGSERADVDLNHFYTAGSPIEHTVEGIAPRKAVPFPADVDDLGLRIGMIDSQVDTSHPALSRSSIESQSFVREDANTPAFHGTAIASIIAANGDDYQGLAPHARLYAAGVFEQDAERGEVASTVSLVRALDWLVTSGVDVVNVSLAGPPNRLLETALNRASQRGVLILAAAGNGGPVAKPKYPAAYPTVVAVTAVDTAGRAFRLANRGDYLDIAAPGVGMLHARAGGGYATSSGTSFAVPFATTAAARLRFLQPGTNVLENLYRSVQDLGAPGRDEIYGYGLLQPLTLVTSGR</sequence>
<accession>A0A5C8ZVD7</accession>
<feature type="domain" description="Peptidase S8/S53" evidence="7">
    <location>
        <begin position="353"/>
        <end position="591"/>
    </location>
</feature>
<keyword evidence="4 5" id="KW-0720">Serine protease</keyword>
<evidence type="ECO:0000259" key="7">
    <source>
        <dbReference type="Pfam" id="PF00082"/>
    </source>
</evidence>